<dbReference type="InParanoid" id="A0A7M7NBY6"/>
<feature type="chain" id="PRO_5029883805" evidence="4">
    <location>
        <begin position="28"/>
        <end position="933"/>
    </location>
</feature>
<dbReference type="FunCoup" id="A0A7M7NBY6">
    <property type="interactions" value="685"/>
</dbReference>
<dbReference type="SUPFAM" id="SSF48726">
    <property type="entry name" value="Immunoglobulin"/>
    <property type="match status" value="4"/>
</dbReference>
<reference evidence="7" key="2">
    <citation type="submission" date="2021-01" db="UniProtKB">
        <authorList>
            <consortium name="EnsemblMetazoa"/>
        </authorList>
    </citation>
    <scope>IDENTIFICATION</scope>
</reference>
<dbReference type="GO" id="GO:0043005">
    <property type="term" value="C:neuron projection"/>
    <property type="evidence" value="ECO:0000318"/>
    <property type="project" value="GO_Central"/>
</dbReference>
<dbReference type="SMART" id="SM00409">
    <property type="entry name" value="IG"/>
    <property type="match status" value="5"/>
</dbReference>
<dbReference type="PROSITE" id="PS50835">
    <property type="entry name" value="IG_LIKE"/>
    <property type="match status" value="5"/>
</dbReference>
<feature type="transmembrane region" description="Helical" evidence="3">
    <location>
        <begin position="777"/>
        <end position="798"/>
    </location>
</feature>
<dbReference type="SUPFAM" id="SSF49265">
    <property type="entry name" value="Fibronectin type III"/>
    <property type="match status" value="1"/>
</dbReference>
<feature type="domain" description="Ig-like" evidence="5">
    <location>
        <begin position="246"/>
        <end position="334"/>
    </location>
</feature>
<dbReference type="OrthoDB" id="190835at2759"/>
<keyword evidence="3" id="KW-0472">Membrane</keyword>
<dbReference type="InterPro" id="IPR013098">
    <property type="entry name" value="Ig_I-set"/>
</dbReference>
<dbReference type="InterPro" id="IPR003961">
    <property type="entry name" value="FN3_dom"/>
</dbReference>
<dbReference type="InterPro" id="IPR036116">
    <property type="entry name" value="FN3_sf"/>
</dbReference>
<feature type="compositionally biased region" description="Basic and acidic residues" evidence="2">
    <location>
        <begin position="923"/>
        <end position="933"/>
    </location>
</feature>
<dbReference type="OMA" id="ILQPLQW"/>
<dbReference type="CDD" id="cd00063">
    <property type="entry name" value="FN3"/>
    <property type="match status" value="2"/>
</dbReference>
<dbReference type="Proteomes" id="UP000007110">
    <property type="component" value="Unassembled WGS sequence"/>
</dbReference>
<feature type="domain" description="Ig-like" evidence="5">
    <location>
        <begin position="344"/>
        <end position="440"/>
    </location>
</feature>
<dbReference type="InterPro" id="IPR036179">
    <property type="entry name" value="Ig-like_dom_sf"/>
</dbReference>
<evidence type="ECO:0000259" key="6">
    <source>
        <dbReference type="PROSITE" id="PS50853"/>
    </source>
</evidence>
<dbReference type="SMART" id="SM00060">
    <property type="entry name" value="FN3"/>
    <property type="match status" value="2"/>
</dbReference>
<feature type="compositionally biased region" description="Pro residues" evidence="2">
    <location>
        <begin position="871"/>
        <end position="881"/>
    </location>
</feature>
<feature type="domain" description="Ig-like" evidence="5">
    <location>
        <begin position="449"/>
        <end position="544"/>
    </location>
</feature>
<organism evidence="7 8">
    <name type="scientific">Strongylocentrotus purpuratus</name>
    <name type="common">Purple sea urchin</name>
    <dbReference type="NCBI Taxonomy" id="7668"/>
    <lineage>
        <taxon>Eukaryota</taxon>
        <taxon>Metazoa</taxon>
        <taxon>Echinodermata</taxon>
        <taxon>Eleutherozoa</taxon>
        <taxon>Echinozoa</taxon>
        <taxon>Echinoidea</taxon>
        <taxon>Euechinoidea</taxon>
        <taxon>Echinacea</taxon>
        <taxon>Camarodonta</taxon>
        <taxon>Echinidea</taxon>
        <taxon>Strongylocentrotidae</taxon>
        <taxon>Strongylocentrotus</taxon>
    </lineage>
</organism>
<feature type="compositionally biased region" description="Polar residues" evidence="2">
    <location>
        <begin position="856"/>
        <end position="870"/>
    </location>
</feature>
<reference evidence="8" key="1">
    <citation type="submission" date="2015-02" db="EMBL/GenBank/DDBJ databases">
        <title>Genome sequencing for Strongylocentrotus purpuratus.</title>
        <authorList>
            <person name="Murali S."/>
            <person name="Liu Y."/>
            <person name="Vee V."/>
            <person name="English A."/>
            <person name="Wang M."/>
            <person name="Skinner E."/>
            <person name="Han Y."/>
            <person name="Muzny D.M."/>
            <person name="Worley K.C."/>
            <person name="Gibbs R.A."/>
        </authorList>
    </citation>
    <scope>NUCLEOTIDE SEQUENCE</scope>
</reference>
<evidence type="ECO:0000259" key="5">
    <source>
        <dbReference type="PROSITE" id="PS50835"/>
    </source>
</evidence>
<keyword evidence="3" id="KW-0812">Transmembrane</keyword>
<evidence type="ECO:0000256" key="1">
    <source>
        <dbReference type="ARBA" id="ARBA00022737"/>
    </source>
</evidence>
<feature type="region of interest" description="Disordered" evidence="2">
    <location>
        <begin position="856"/>
        <end position="933"/>
    </location>
</feature>
<feature type="signal peptide" evidence="4">
    <location>
        <begin position="1"/>
        <end position="27"/>
    </location>
</feature>
<dbReference type="PANTHER" id="PTHR13817">
    <property type="entry name" value="TITIN"/>
    <property type="match status" value="1"/>
</dbReference>
<keyword evidence="4" id="KW-0732">Signal</keyword>
<dbReference type="InterPro" id="IPR003598">
    <property type="entry name" value="Ig_sub2"/>
</dbReference>
<evidence type="ECO:0000256" key="3">
    <source>
        <dbReference type="SAM" id="Phobius"/>
    </source>
</evidence>
<dbReference type="PANTHER" id="PTHR13817:SF166">
    <property type="entry name" value="NEURONAL IGCAM-RELATED"/>
    <property type="match status" value="1"/>
</dbReference>
<evidence type="ECO:0000313" key="7">
    <source>
        <dbReference type="EnsemblMetazoa" id="XP_030834442"/>
    </source>
</evidence>
<protein>
    <submittedName>
        <fullName evidence="7">Uncharacterized protein</fullName>
    </submittedName>
</protein>
<dbReference type="InterPro" id="IPR050964">
    <property type="entry name" value="Striated_Muscle_Regulatory"/>
</dbReference>
<dbReference type="GeneID" id="586418"/>
<dbReference type="KEGG" id="spu:586418"/>
<feature type="domain" description="Fibronectin type-III" evidence="6">
    <location>
        <begin position="650"/>
        <end position="754"/>
    </location>
</feature>
<dbReference type="Gene3D" id="2.60.40.10">
    <property type="entry name" value="Immunoglobulins"/>
    <property type="match status" value="6"/>
</dbReference>
<feature type="domain" description="Ig-like" evidence="5">
    <location>
        <begin position="133"/>
        <end position="239"/>
    </location>
</feature>
<name>A0A7M7NBY6_STRPU</name>
<keyword evidence="1" id="KW-0677">Repeat</keyword>
<feature type="compositionally biased region" description="Low complexity" evidence="2">
    <location>
        <begin position="894"/>
        <end position="907"/>
    </location>
</feature>
<feature type="domain" description="Fibronectin type-III" evidence="6">
    <location>
        <begin position="551"/>
        <end position="641"/>
    </location>
</feature>
<dbReference type="PROSITE" id="PS50853">
    <property type="entry name" value="FN3"/>
    <property type="match status" value="2"/>
</dbReference>
<dbReference type="RefSeq" id="XP_030834442.1">
    <property type="nucleotide sequence ID" value="XM_030978582.1"/>
</dbReference>
<dbReference type="Pfam" id="PF07679">
    <property type="entry name" value="I-set"/>
    <property type="match status" value="1"/>
</dbReference>
<proteinExistence type="predicted"/>
<dbReference type="SMART" id="SM00408">
    <property type="entry name" value="IGc2"/>
    <property type="match status" value="5"/>
</dbReference>
<dbReference type="EnsemblMetazoa" id="XM_030978582">
    <property type="protein sequence ID" value="XP_030834442"/>
    <property type="gene ID" value="LOC586418"/>
</dbReference>
<dbReference type="InterPro" id="IPR007110">
    <property type="entry name" value="Ig-like_dom"/>
</dbReference>
<feature type="domain" description="Ig-like" evidence="5">
    <location>
        <begin position="33"/>
        <end position="129"/>
    </location>
</feature>
<dbReference type="AlphaFoldDB" id="A0A7M7NBY6"/>
<accession>A0A7M7NBY6</accession>
<evidence type="ECO:0000313" key="8">
    <source>
        <dbReference type="Proteomes" id="UP000007110"/>
    </source>
</evidence>
<dbReference type="InterPro" id="IPR003599">
    <property type="entry name" value="Ig_sub"/>
</dbReference>
<dbReference type="InterPro" id="IPR013783">
    <property type="entry name" value="Ig-like_fold"/>
</dbReference>
<dbReference type="Pfam" id="PF00041">
    <property type="entry name" value="fn3"/>
    <property type="match status" value="2"/>
</dbReference>
<evidence type="ECO:0000256" key="2">
    <source>
        <dbReference type="SAM" id="MobiDB-lite"/>
    </source>
</evidence>
<keyword evidence="3" id="KW-1133">Transmembrane helix</keyword>
<keyword evidence="8" id="KW-1185">Reference proteome</keyword>
<evidence type="ECO:0000256" key="4">
    <source>
        <dbReference type="SAM" id="SignalP"/>
    </source>
</evidence>
<sequence>MAMTKKKKTSSPYVVAFVFRLACFAAAQVTVTPQFDKAIAEESTDSFSYKCQNGDASSQVYPVWTNEAGAVIQTSSGGGNERVYTGQSIEPSPSGQLYTTRLTFSNVKITEDGVYTCAIGADEEERRIIVTIPITFPVSAAEESQRLLIENSGRVECTINSNPFPSVYWKLNGQFLDQTNENDRYTMSTQMIVEPDRPGFEHAEIAILDVRDVVATDSGSYECFATVDSTGDSQTLTIAVIVQVPPEWTVEPQDIKAVEGTTAMIQCAASGTPDPIYSWEDQSGQKITPLEGKYELADDGEFFTVLNLEADDDQIYTCVASNDAINSTFTTELTAALRLEVLIPPALNSQNNQTVMEGDDFSMDCVITRSDAEGTLTWRRYGTTEDDIVNEGSWNLDGRVTVTSKDAGRTLTLSLSPSNYDHSGGWTCFAESDAGNAHVTHFLAIESIPFIDRSQTPSRVLSWPGNPVNMSCAINGYPSPVIRWRIQQGEIFVTVNVTDTITFLPNQPSGMSVMSIVPTAADFAPYYCEGVNRNGDISERIELVEGAFATEPENVRLTDISSSTIRVLYDEPENDGGFDIQHYVVMYNSGSDNESMEYDNITDVVLTGLAGNTRYQVWVAAANDRGVGIYSTGVYGTTEPNTTETVVTSVPDQPRITSDTESEFDEKYILTWEPPQDNGGSAITAYLIEYAQVDGPDDNELGSRPANKFEVLYTETQATLQPLNENKYYLVELKAINAEGESEPAQRNFKSRGGFVFPSEEPYRPEQQIGELGTTEIVVIVVACFIILLILIDVCCFCMNDCGVLMFICVSCCGKAAPSSKDEIEMGEEEYGNGKANPQPRSSLKAVDDEICLTSNEISADTSQPGGTKPSSPPGDGPPTYQPIENGKPDEVEAAAPETTPAAEAEPLMNKDGDYYDDEYDPYEDKKPGSTDC</sequence>